<dbReference type="SUPFAM" id="SSF52058">
    <property type="entry name" value="L domain-like"/>
    <property type="match status" value="1"/>
</dbReference>
<dbReference type="InterPro" id="IPR032675">
    <property type="entry name" value="LRR_dom_sf"/>
</dbReference>
<dbReference type="InterPro" id="IPR056789">
    <property type="entry name" value="LRR_R13L1-DRL21"/>
</dbReference>
<comment type="caution">
    <text evidence="5">The sequence shown here is derived from an EMBL/GenBank/DDBJ whole genome shotgun (WGS) entry which is preliminary data.</text>
</comment>
<dbReference type="EMBL" id="CAJGYO010000009">
    <property type="protein sequence ID" value="CAD6254594.1"/>
    <property type="molecule type" value="Genomic_DNA"/>
</dbReference>
<evidence type="ECO:0000313" key="5">
    <source>
        <dbReference type="EMBL" id="CAD6254594.1"/>
    </source>
</evidence>
<dbReference type="PANTHER" id="PTHR23155">
    <property type="entry name" value="DISEASE RESISTANCE PROTEIN RP"/>
    <property type="match status" value="1"/>
</dbReference>
<reference evidence="5" key="1">
    <citation type="submission" date="2020-10" db="EMBL/GenBank/DDBJ databases">
        <authorList>
            <person name="Han B."/>
            <person name="Lu T."/>
            <person name="Zhao Q."/>
            <person name="Huang X."/>
            <person name="Zhao Y."/>
        </authorList>
    </citation>
    <scope>NUCLEOTIDE SEQUENCE</scope>
</reference>
<dbReference type="Gene3D" id="3.80.10.10">
    <property type="entry name" value="Ribonuclease Inhibitor"/>
    <property type="match status" value="1"/>
</dbReference>
<dbReference type="GO" id="GO:0002758">
    <property type="term" value="P:innate immune response-activating signaling pathway"/>
    <property type="evidence" value="ECO:0007669"/>
    <property type="project" value="UniProtKB-ARBA"/>
</dbReference>
<sequence length="467" mass="52615">MSIIEKCDGLPLAVKVIGGLLRQRNTRQSDWKNVLNDSTWLVSQMPEDLNYAIYLSYQDLHHDLKSCFLHYALLPKSTIFSHDCIIAMWISEGFIHGNSQDFEVLGREYYDQLIARNLLEPVPRFVDQGVCNMHDVIRSFAQYLARDEAMIAHKSEAGLINYINPQNVFRISLKTKGSESNEHGWSSLQAHISLRTLILVGGIKINPDDSVIFSMFADSTYRRWKFRCIVRILVPTQTLECIDLSNCKSLVKLPGGVGRLHQLRYLSLFDSGINNIPKGLGGLTNLRILKGFPAHVEGDCCSLEELGSLNQLMVLHIHGHGLENVSSSSFAIKARLGEKVHLSFLYLECTSRRGGAQRLVKHEEQQETEKVLDELCRPPCLENLKIQGYLSQLLPRWMTSTAMASLGSLRNLAMEDLPYCAELPDGLFQLPSLELLQIESAPAIKRVGPEFLIPHHHELPGGSDFKN</sequence>
<dbReference type="Pfam" id="PF25019">
    <property type="entry name" value="LRR_R13L1-DRL21"/>
    <property type="match status" value="1"/>
</dbReference>
<dbReference type="Proteomes" id="UP000604825">
    <property type="component" value="Unassembled WGS sequence"/>
</dbReference>
<keyword evidence="6" id="KW-1185">Reference proteome</keyword>
<organism evidence="5 6">
    <name type="scientific">Miscanthus lutarioriparius</name>
    <dbReference type="NCBI Taxonomy" id="422564"/>
    <lineage>
        <taxon>Eukaryota</taxon>
        <taxon>Viridiplantae</taxon>
        <taxon>Streptophyta</taxon>
        <taxon>Embryophyta</taxon>
        <taxon>Tracheophyta</taxon>
        <taxon>Spermatophyta</taxon>
        <taxon>Magnoliopsida</taxon>
        <taxon>Liliopsida</taxon>
        <taxon>Poales</taxon>
        <taxon>Poaceae</taxon>
        <taxon>PACMAD clade</taxon>
        <taxon>Panicoideae</taxon>
        <taxon>Andropogonodae</taxon>
        <taxon>Andropogoneae</taxon>
        <taxon>Saccharinae</taxon>
        <taxon>Miscanthus</taxon>
    </lineage>
</organism>
<dbReference type="InterPro" id="IPR058922">
    <property type="entry name" value="WHD_DRP"/>
</dbReference>
<evidence type="ECO:0008006" key="7">
    <source>
        <dbReference type="Google" id="ProtNLM"/>
    </source>
</evidence>
<accession>A0A811QF14</accession>
<keyword evidence="2" id="KW-0611">Plant defense</keyword>
<dbReference type="OrthoDB" id="762143at2759"/>
<evidence type="ECO:0000256" key="2">
    <source>
        <dbReference type="ARBA" id="ARBA00022821"/>
    </source>
</evidence>
<dbReference type="Pfam" id="PF23559">
    <property type="entry name" value="WHD_DRP"/>
    <property type="match status" value="1"/>
</dbReference>
<gene>
    <name evidence="5" type="ORF">NCGR_LOCUS38197</name>
</gene>
<dbReference type="InterPro" id="IPR044974">
    <property type="entry name" value="Disease_R_plants"/>
</dbReference>
<dbReference type="PRINTS" id="PR00364">
    <property type="entry name" value="DISEASERSIST"/>
</dbReference>
<dbReference type="AlphaFoldDB" id="A0A811QF14"/>
<evidence type="ECO:0000256" key="1">
    <source>
        <dbReference type="ARBA" id="ARBA00022737"/>
    </source>
</evidence>
<feature type="domain" description="Disease resistance protein winged helix" evidence="3">
    <location>
        <begin position="74"/>
        <end position="141"/>
    </location>
</feature>
<evidence type="ECO:0000259" key="4">
    <source>
        <dbReference type="Pfam" id="PF25019"/>
    </source>
</evidence>
<name>A0A811QF14_9POAL</name>
<evidence type="ECO:0000259" key="3">
    <source>
        <dbReference type="Pfam" id="PF23559"/>
    </source>
</evidence>
<dbReference type="FunFam" id="1.10.10.10:FF:000322">
    <property type="entry name" value="Probable disease resistance protein At1g63360"/>
    <property type="match status" value="1"/>
</dbReference>
<dbReference type="InterPro" id="IPR027417">
    <property type="entry name" value="P-loop_NTPase"/>
</dbReference>
<keyword evidence="1" id="KW-0677">Repeat</keyword>
<dbReference type="SUPFAM" id="SSF52540">
    <property type="entry name" value="P-loop containing nucleoside triphosphate hydrolases"/>
    <property type="match status" value="1"/>
</dbReference>
<dbReference type="PANTHER" id="PTHR23155:SF1095">
    <property type="entry name" value="OS05G0250700 PROTEIN"/>
    <property type="match status" value="1"/>
</dbReference>
<dbReference type="GO" id="GO:0009626">
    <property type="term" value="P:plant-type hypersensitive response"/>
    <property type="evidence" value="ECO:0007669"/>
    <property type="project" value="UniProtKB-ARBA"/>
</dbReference>
<dbReference type="InterPro" id="IPR036388">
    <property type="entry name" value="WH-like_DNA-bd_sf"/>
</dbReference>
<proteinExistence type="predicted"/>
<dbReference type="GO" id="GO:0043531">
    <property type="term" value="F:ADP binding"/>
    <property type="evidence" value="ECO:0007669"/>
    <property type="project" value="InterPro"/>
</dbReference>
<feature type="domain" description="R13L1/DRL21-like LRR repeat region" evidence="4">
    <location>
        <begin position="303"/>
        <end position="440"/>
    </location>
</feature>
<evidence type="ECO:0000313" key="6">
    <source>
        <dbReference type="Proteomes" id="UP000604825"/>
    </source>
</evidence>
<protein>
    <recommendedName>
        <fullName evidence="7">NB-ARC domain-containing protein</fullName>
    </recommendedName>
</protein>
<dbReference type="Gene3D" id="1.10.10.10">
    <property type="entry name" value="Winged helix-like DNA-binding domain superfamily/Winged helix DNA-binding domain"/>
    <property type="match status" value="1"/>
</dbReference>
<dbReference type="GO" id="GO:0042742">
    <property type="term" value="P:defense response to bacterium"/>
    <property type="evidence" value="ECO:0007669"/>
    <property type="project" value="UniProtKB-ARBA"/>
</dbReference>